<dbReference type="AlphaFoldDB" id="A0A2C9ZZI5"/>
<reference evidence="1 2" key="1">
    <citation type="submission" date="2017-02" db="EMBL/GenBank/DDBJ databases">
        <title>Pseudoalteromonas ulvae TC14 Genome.</title>
        <authorList>
            <person name="Molmeret M."/>
        </authorList>
    </citation>
    <scope>NUCLEOTIDE SEQUENCE [LARGE SCALE GENOMIC DNA]</scope>
    <source>
        <strain evidence="1">TC14</strain>
    </source>
</reference>
<dbReference type="OrthoDB" id="5751334at2"/>
<keyword evidence="2" id="KW-1185">Reference proteome</keyword>
<evidence type="ECO:0000313" key="2">
    <source>
        <dbReference type="Proteomes" id="UP000194841"/>
    </source>
</evidence>
<proteinExistence type="predicted"/>
<dbReference type="Proteomes" id="UP000194841">
    <property type="component" value="Unassembled WGS sequence"/>
</dbReference>
<gene>
    <name evidence="1" type="ORF">B1199_18850</name>
</gene>
<accession>A0A2C9ZZI5</accession>
<evidence type="ECO:0000313" key="1">
    <source>
        <dbReference type="EMBL" id="OUL56172.1"/>
    </source>
</evidence>
<dbReference type="EMBL" id="MWPV01000007">
    <property type="protein sequence ID" value="OUL56172.1"/>
    <property type="molecule type" value="Genomic_DNA"/>
</dbReference>
<organism evidence="1 2">
    <name type="scientific">Pseudoalteromonas ulvae</name>
    <dbReference type="NCBI Taxonomy" id="107327"/>
    <lineage>
        <taxon>Bacteria</taxon>
        <taxon>Pseudomonadati</taxon>
        <taxon>Pseudomonadota</taxon>
        <taxon>Gammaproteobacteria</taxon>
        <taxon>Alteromonadales</taxon>
        <taxon>Pseudoalteromonadaceae</taxon>
        <taxon>Pseudoalteromonas</taxon>
    </lineage>
</organism>
<dbReference type="RefSeq" id="WP_086745686.1">
    <property type="nucleotide sequence ID" value="NZ_MWPV01000007.1"/>
</dbReference>
<comment type="caution">
    <text evidence="1">The sequence shown here is derived from an EMBL/GenBank/DDBJ whole genome shotgun (WGS) entry which is preliminary data.</text>
</comment>
<sequence>MNKNKKTYQTARLSAIPNMASAVSKKISLFQQQHRKVVEDATLFFSTYPDEINQLKKLKKKLNAYEHQIDIIVKYKKEHGHLPAIAGQKSSEKYLDQLYRYEQHDKKQFQTLRQNMIAQQTKRYENIDHLTDNMLDLLNNQRIFSQFLGTIVLSTPLPDEKIRCVRNEKFKPIYIAGLMVALFEEIRITHGFKNRYLTQAMEDMFTDPTASFMDIELNNLSNEEMAAYREEVLKPIAKAALLLWIGSYSPEVEEIFAGDRYRLLTPDERSLLVSTIKEKSMMYLKSGIGIPPKRFNTHQEKIDYTEYEKAKLDFMLSFFNEEDPSNVELQRLMKIPVVYSSFMVSTKPDFDYRRIYDAYDTIKKSAVDGELDSQYSKLFLAMVGRFPLGSGVYFLNPETGSIEQAIVSSLYPDNPHSPICKQITRRQLKSMTQQEIIIPPANNIFFETARQLSGYDDEYFKLKYQGSFVWNANEVWEVQIPALDFWKKDGTRKVCTAPPPIDD</sequence>
<name>A0A2C9ZZI5_PSEDV</name>
<protein>
    <submittedName>
        <fullName evidence="1">Uncharacterized protein</fullName>
    </submittedName>
</protein>